<reference evidence="2" key="1">
    <citation type="submission" date="2021-01" db="UniProtKB">
        <authorList>
            <consortium name="EnsemblPlants"/>
        </authorList>
    </citation>
    <scope>IDENTIFICATION</scope>
</reference>
<accession>A0A7N0VLN9</accession>
<dbReference type="PANTHER" id="PTHR33400">
    <property type="entry name" value="ZINC FINGER CCCH DOMAIN-CONTAINING PROTEIN 6-RELATED"/>
    <property type="match status" value="1"/>
</dbReference>
<evidence type="ECO:0000313" key="2">
    <source>
        <dbReference type="EnsemblPlants" id="Kaladp1213s0001.1.v1.1"/>
    </source>
</evidence>
<protein>
    <submittedName>
        <fullName evidence="2">Uncharacterized protein</fullName>
    </submittedName>
</protein>
<name>A0A7N0VLN9_KALFE</name>
<dbReference type="Proteomes" id="UP000594263">
    <property type="component" value="Unplaced"/>
</dbReference>
<sequence>MLLLRALRVEFGNILHICKCLDLQQNFLQVRLFLNDEAPSQVGLGIQDHLQAKTSLHLHVTASEDNLPPGFDGVQPTNLLNNSVLEVPTVRWKRPPKLTVDLTWLVAAGEESQEIEAENRRGLRVPTTTKV</sequence>
<evidence type="ECO:0000256" key="1">
    <source>
        <dbReference type="ARBA" id="ARBA00023125"/>
    </source>
</evidence>
<proteinExistence type="predicted"/>
<evidence type="ECO:0000313" key="3">
    <source>
        <dbReference type="Proteomes" id="UP000594263"/>
    </source>
</evidence>
<keyword evidence="3" id="KW-1185">Reference proteome</keyword>
<dbReference type="Gramene" id="Kaladp1213s0001.1.v1.1">
    <property type="protein sequence ID" value="Kaladp1213s0001.1.v1.1"/>
    <property type="gene ID" value="Kaladp1213s0001.v1.1"/>
</dbReference>
<organism evidence="2 3">
    <name type="scientific">Kalanchoe fedtschenkoi</name>
    <name type="common">Lavender scallops</name>
    <name type="synonym">South American air plant</name>
    <dbReference type="NCBI Taxonomy" id="63787"/>
    <lineage>
        <taxon>Eukaryota</taxon>
        <taxon>Viridiplantae</taxon>
        <taxon>Streptophyta</taxon>
        <taxon>Embryophyta</taxon>
        <taxon>Tracheophyta</taxon>
        <taxon>Spermatophyta</taxon>
        <taxon>Magnoliopsida</taxon>
        <taxon>eudicotyledons</taxon>
        <taxon>Gunneridae</taxon>
        <taxon>Pentapetalae</taxon>
        <taxon>Saxifragales</taxon>
        <taxon>Crassulaceae</taxon>
        <taxon>Kalanchoe</taxon>
    </lineage>
</organism>
<dbReference type="PANTHER" id="PTHR33400:SF2">
    <property type="entry name" value="ZINC FINGER CCCH DOMAIN-CONTAINING PROTEIN 6"/>
    <property type="match status" value="1"/>
</dbReference>
<dbReference type="GO" id="GO:0003677">
    <property type="term" value="F:DNA binding"/>
    <property type="evidence" value="ECO:0007669"/>
    <property type="project" value="UniProtKB-KW"/>
</dbReference>
<keyword evidence="1" id="KW-0238">DNA-binding</keyword>
<dbReference type="AlphaFoldDB" id="A0A7N0VLN9"/>
<dbReference type="EnsemblPlants" id="Kaladp1213s0001.1.v1.1">
    <property type="protein sequence ID" value="Kaladp1213s0001.1.v1.1"/>
    <property type="gene ID" value="Kaladp1213s0001.v1.1"/>
</dbReference>